<keyword evidence="2" id="KW-1185">Reference proteome</keyword>
<dbReference type="Proteomes" id="UP001497493">
    <property type="component" value="Chromosome"/>
</dbReference>
<proteinExistence type="predicted"/>
<dbReference type="RefSeq" id="WP_348758374.1">
    <property type="nucleotide sequence ID" value="NZ_OZ026884.1"/>
</dbReference>
<accession>A0ABM9NMM6</accession>
<reference evidence="1 2" key="1">
    <citation type="submission" date="2024-04" db="EMBL/GenBank/DDBJ databases">
        <authorList>
            <person name="Cremers G."/>
        </authorList>
    </citation>
    <scope>NUCLEOTIDE SEQUENCE [LARGE SCALE GENOMIC DNA]</scope>
    <source>
        <strain evidence="1">MeCH1-AG</strain>
    </source>
</reference>
<dbReference type="EMBL" id="OZ026884">
    <property type="protein sequence ID" value="CAL1241902.1"/>
    <property type="molecule type" value="Genomic_DNA"/>
</dbReference>
<sequence length="373" mass="42078">MSPSALETIALTYNQATADVLSKQLLLNIARAKNNEPIHFSGIANIAATLNFQANMGVTPPQTGANGLALLPIFGVGAADNPTISMVPMQGEEFTRRMLTPLTEEQLILLLRQNLDVDMLLRLVTLEFRTQQDGREEVYHNRPRNREDYAMFRRVVLHLASIQERDALYVEPLEFEQHWTLPAGTPMPEGLQALEKGYSVRFDPVRKVYHLSKPVTGRVLIANYDPDHLPEEERVRLHTEAEQNAPNDLLVDIRPGYPGGEYPLHGRFRLRSFSNILYFIGRSLAAEPEFAVAKDPRTPAVARNPVAVLEITETDHPPPHTDLMVAYGGHYYAVGQDLRYPWNRTAFRVLWQLFQMTMAELPRGLVPGIAITK</sequence>
<name>A0ABM9NMM6_9GAMM</name>
<protein>
    <submittedName>
        <fullName evidence="1">Uncharacterized protein</fullName>
    </submittedName>
</protein>
<evidence type="ECO:0000313" key="1">
    <source>
        <dbReference type="EMBL" id="CAL1241902.1"/>
    </source>
</evidence>
<evidence type="ECO:0000313" key="2">
    <source>
        <dbReference type="Proteomes" id="UP001497493"/>
    </source>
</evidence>
<gene>
    <name evidence="1" type="ORF">MECH1_V1_3126</name>
</gene>
<organism evidence="1 2">
    <name type="scientific">Candidatus Methylocalor cossyra</name>
    <dbReference type="NCBI Taxonomy" id="3108543"/>
    <lineage>
        <taxon>Bacteria</taxon>
        <taxon>Pseudomonadati</taxon>
        <taxon>Pseudomonadota</taxon>
        <taxon>Gammaproteobacteria</taxon>
        <taxon>Methylococcales</taxon>
        <taxon>Methylococcaceae</taxon>
        <taxon>Candidatus Methylocalor</taxon>
    </lineage>
</organism>